<dbReference type="GO" id="GO:0005198">
    <property type="term" value="F:structural molecule activity"/>
    <property type="evidence" value="ECO:0007669"/>
    <property type="project" value="InterPro"/>
</dbReference>
<evidence type="ECO:0000256" key="1">
    <source>
        <dbReference type="ARBA" id="ARBA00004365"/>
    </source>
</evidence>
<feature type="domain" description="Flagellin N-terminal" evidence="4">
    <location>
        <begin position="7"/>
        <end position="140"/>
    </location>
</feature>
<dbReference type="GO" id="GO:0009424">
    <property type="term" value="C:bacterial-type flagellum hook"/>
    <property type="evidence" value="ECO:0007669"/>
    <property type="project" value="InterPro"/>
</dbReference>
<reference evidence="7" key="1">
    <citation type="submission" date="2015-07" db="EMBL/GenBank/DDBJ databases">
        <title>Draft genome sequence of the purine-degrading Gottschalkia purinilyticum DSM 1384 (formerly Clostridium purinilyticum).</title>
        <authorList>
            <person name="Poehlein A."/>
            <person name="Schiel-Bengelsdorf B."/>
            <person name="Bengelsdorf F.R."/>
            <person name="Daniel R."/>
            <person name="Duerre P."/>
        </authorList>
    </citation>
    <scope>NUCLEOTIDE SEQUENCE [LARGE SCALE GENOMIC DNA]</scope>
    <source>
        <strain evidence="7">DSM 1384</strain>
    </source>
</reference>
<evidence type="ECO:0000313" key="6">
    <source>
        <dbReference type="EMBL" id="KNF09656.1"/>
    </source>
</evidence>
<dbReference type="PRINTS" id="PR00207">
    <property type="entry name" value="FLAGELLIN"/>
</dbReference>
<protein>
    <submittedName>
        <fullName evidence="6">Flagellar hook-associated protein 3</fullName>
    </submittedName>
</protein>
<dbReference type="InterPro" id="IPR013384">
    <property type="entry name" value="Flagell_FlgL"/>
</dbReference>
<keyword evidence="6" id="KW-0969">Cilium</keyword>
<keyword evidence="3" id="KW-0975">Bacterial flagellum</keyword>
<dbReference type="RefSeq" id="WP_050354049.1">
    <property type="nucleotide sequence ID" value="NZ_LGSS01000002.1"/>
</dbReference>
<proteinExistence type="inferred from homology"/>
<accession>A0A0L0WDZ4</accession>
<name>A0A0L0WDZ4_GOTPU</name>
<dbReference type="Proteomes" id="UP000037267">
    <property type="component" value="Unassembled WGS sequence"/>
</dbReference>
<dbReference type="PANTHER" id="PTHR42792:SF1">
    <property type="entry name" value="FLAGELLAR HOOK-ASSOCIATED PROTEIN 3"/>
    <property type="match status" value="1"/>
</dbReference>
<keyword evidence="6" id="KW-0966">Cell projection</keyword>
<dbReference type="Pfam" id="PF00700">
    <property type="entry name" value="Flagellin_C"/>
    <property type="match status" value="1"/>
</dbReference>
<keyword evidence="6" id="KW-0282">Flagellum</keyword>
<dbReference type="AlphaFoldDB" id="A0A0L0WDZ4"/>
<dbReference type="EMBL" id="LGSS01000002">
    <property type="protein sequence ID" value="KNF09656.1"/>
    <property type="molecule type" value="Genomic_DNA"/>
</dbReference>
<dbReference type="InterPro" id="IPR001029">
    <property type="entry name" value="Flagellin_N"/>
</dbReference>
<dbReference type="PATRIC" id="fig|1503.3.peg.1604"/>
<evidence type="ECO:0000256" key="3">
    <source>
        <dbReference type="ARBA" id="ARBA00023143"/>
    </source>
</evidence>
<evidence type="ECO:0000256" key="2">
    <source>
        <dbReference type="ARBA" id="ARBA00005709"/>
    </source>
</evidence>
<evidence type="ECO:0000259" key="4">
    <source>
        <dbReference type="Pfam" id="PF00669"/>
    </source>
</evidence>
<evidence type="ECO:0000313" key="7">
    <source>
        <dbReference type="Proteomes" id="UP000037267"/>
    </source>
</evidence>
<dbReference type="InterPro" id="IPR001492">
    <property type="entry name" value="Flagellin"/>
</dbReference>
<comment type="caution">
    <text evidence="6">The sequence shown here is derived from an EMBL/GenBank/DDBJ whole genome shotgun (WGS) entry which is preliminary data.</text>
</comment>
<dbReference type="Gene3D" id="1.20.1330.10">
    <property type="entry name" value="f41 fragment of flagellin, N-terminal domain"/>
    <property type="match status" value="1"/>
</dbReference>
<organism evidence="6 7">
    <name type="scientific">Gottschalkia purinilytica</name>
    <name type="common">Clostridium purinilyticum</name>
    <dbReference type="NCBI Taxonomy" id="1503"/>
    <lineage>
        <taxon>Bacteria</taxon>
        <taxon>Bacillati</taxon>
        <taxon>Bacillota</taxon>
        <taxon>Tissierellia</taxon>
        <taxon>Tissierellales</taxon>
        <taxon>Gottschalkiaceae</taxon>
        <taxon>Gottschalkia</taxon>
    </lineage>
</organism>
<dbReference type="PANTHER" id="PTHR42792">
    <property type="entry name" value="FLAGELLIN"/>
    <property type="match status" value="1"/>
</dbReference>
<dbReference type="InterPro" id="IPR046358">
    <property type="entry name" value="Flagellin_C"/>
</dbReference>
<dbReference type="NCBIfam" id="TIGR02550">
    <property type="entry name" value="flagell_flgL"/>
    <property type="match status" value="1"/>
</dbReference>
<comment type="similarity">
    <text evidence="2">Belongs to the bacterial flagellin family.</text>
</comment>
<dbReference type="GO" id="GO:0071973">
    <property type="term" value="P:bacterial-type flagellum-dependent cell motility"/>
    <property type="evidence" value="ECO:0007669"/>
    <property type="project" value="InterPro"/>
</dbReference>
<dbReference type="STRING" id="1503.CLPU_2c01070"/>
<gene>
    <name evidence="6" type="primary">flgL</name>
    <name evidence="6" type="ORF">CLPU_2c01070</name>
</gene>
<comment type="subcellular location">
    <subcellularLocation>
        <location evidence="1">Bacterial flagellum</location>
    </subcellularLocation>
</comment>
<dbReference type="Pfam" id="PF00669">
    <property type="entry name" value="Flagellin_N"/>
    <property type="match status" value="1"/>
</dbReference>
<sequence length="318" mass="35899">MRITNGMLVRNMMVNLNSNLRKMAKYQNQMSSGKQFQLPSENPIGMSKSLKLYTDLSKIEQYESNLKDAMSWMTTTENAIAEMGEIFQRIRELTVDAANGTKTDDDTTKVSEEIKQLKEQLIKLGNTTHAGRYVFTGYKTDKELMDKDGNYIYDPSNPLKSSELSIYNIGISEDIEVNTIGTKIFGVYDENDKTNPNFDKNSVNKDNKSYMIQFLDDLIENMENGNHKEIGGMLGGIDVLKDNLLAVRAEIGAKTNRLEMTEKRLSSDSINFRGVLSENEDVDPAEVIMNLKMAETVYLSSMAAGTRIIQPTLVDFLR</sequence>
<dbReference type="SUPFAM" id="SSF64518">
    <property type="entry name" value="Phase 1 flagellin"/>
    <property type="match status" value="1"/>
</dbReference>
<keyword evidence="7" id="KW-1185">Reference proteome</keyword>
<feature type="domain" description="Flagellin C-terminal" evidence="5">
    <location>
        <begin position="236"/>
        <end position="308"/>
    </location>
</feature>
<evidence type="ECO:0000259" key="5">
    <source>
        <dbReference type="Pfam" id="PF00700"/>
    </source>
</evidence>
<dbReference type="OrthoDB" id="9758307at2"/>